<evidence type="ECO:0000313" key="2">
    <source>
        <dbReference type="Proteomes" id="UP000757232"/>
    </source>
</evidence>
<gene>
    <name evidence="1" type="ORF">A7U60_g8449</name>
</gene>
<evidence type="ECO:0000313" key="1">
    <source>
        <dbReference type="EMBL" id="OCB84463.1"/>
    </source>
</evidence>
<keyword evidence="2" id="KW-1185">Reference proteome</keyword>
<organism evidence="1 2">
    <name type="scientific">Sanghuangporus baumii</name>
    <name type="common">Phellinus baumii</name>
    <dbReference type="NCBI Taxonomy" id="108892"/>
    <lineage>
        <taxon>Eukaryota</taxon>
        <taxon>Fungi</taxon>
        <taxon>Dikarya</taxon>
        <taxon>Basidiomycota</taxon>
        <taxon>Agaricomycotina</taxon>
        <taxon>Agaricomycetes</taxon>
        <taxon>Hymenochaetales</taxon>
        <taxon>Hymenochaetaceae</taxon>
        <taxon>Sanghuangporus</taxon>
    </lineage>
</organism>
<comment type="caution">
    <text evidence="1">The sequence shown here is derived from an EMBL/GenBank/DDBJ whole genome shotgun (WGS) entry which is preliminary data.</text>
</comment>
<dbReference type="EMBL" id="LNZH02000215">
    <property type="protein sequence ID" value="OCB84463.1"/>
    <property type="molecule type" value="Genomic_DNA"/>
</dbReference>
<sequence length="159" mass="18340">MSGEELVLLWRFPPPQEGRDMRTFNVYLELGSTHEPLHLYKFLTITGISESATTFERWNISARRWEIAGEVHWANNFSGQVQFGIHIVSDYLGFQSSRSRLTDSTSPVLRKCVDSRGQTVAAWTQETLELRVAPSAEDILDRLVVTCLIHLWFRAHGYW</sequence>
<protein>
    <submittedName>
        <fullName evidence="1">Uncharacterized protein</fullName>
    </submittedName>
</protein>
<dbReference type="OrthoDB" id="3132420at2759"/>
<name>A0A9Q5HR49_SANBA</name>
<proteinExistence type="predicted"/>
<dbReference type="AlphaFoldDB" id="A0A9Q5HR49"/>
<accession>A0A9Q5HR49</accession>
<reference evidence="1" key="1">
    <citation type="submission" date="2016-06" db="EMBL/GenBank/DDBJ databases">
        <title>Draft Genome sequence of the fungus Inonotus baumii.</title>
        <authorList>
            <person name="Zhu H."/>
            <person name="Lin W."/>
        </authorList>
    </citation>
    <scope>NUCLEOTIDE SEQUENCE</scope>
    <source>
        <strain evidence="1">821</strain>
    </source>
</reference>
<dbReference type="Proteomes" id="UP000757232">
    <property type="component" value="Unassembled WGS sequence"/>
</dbReference>